<comment type="caution">
    <text evidence="16">The sequence shown here is derived from an EMBL/GenBank/DDBJ whole genome shotgun (WGS) entry which is preliminary data.</text>
</comment>
<evidence type="ECO:0000256" key="4">
    <source>
        <dbReference type="ARBA" id="ARBA00022714"/>
    </source>
</evidence>
<keyword evidence="3 12" id="KW-0004">4Fe-4S</keyword>
<protein>
    <recommendedName>
        <fullName evidence="12">NADH-quinone oxidoreductase</fullName>
        <ecNumber evidence="12">7.1.1.-</ecNumber>
    </recommendedName>
</protein>
<dbReference type="Pfam" id="PF22151">
    <property type="entry name" value="Fer4_NDSU1"/>
    <property type="match status" value="1"/>
</dbReference>
<dbReference type="SUPFAM" id="SSF54292">
    <property type="entry name" value="2Fe-2S ferredoxin-like"/>
    <property type="match status" value="1"/>
</dbReference>
<dbReference type="InterPro" id="IPR006656">
    <property type="entry name" value="Mopterin_OxRdtase"/>
</dbReference>
<keyword evidence="9 12" id="KW-0411">Iron-sulfur</keyword>
<dbReference type="Gene3D" id="2.40.40.20">
    <property type="match status" value="1"/>
</dbReference>
<dbReference type="SUPFAM" id="SSF54862">
    <property type="entry name" value="4Fe-4S ferredoxins"/>
    <property type="match status" value="1"/>
</dbReference>
<comment type="cofactor">
    <cofactor evidence="12">
        <name>[2Fe-2S] cluster</name>
        <dbReference type="ChEBI" id="CHEBI:190135"/>
    </cofactor>
    <text evidence="12">Binds 1 [2Fe-2S] cluster per subunit.</text>
</comment>
<evidence type="ECO:0000256" key="7">
    <source>
        <dbReference type="ARBA" id="ARBA00022967"/>
    </source>
</evidence>
<keyword evidence="17" id="KW-1185">Reference proteome</keyword>
<dbReference type="GO" id="GO:1990204">
    <property type="term" value="C:oxidoreductase complex"/>
    <property type="evidence" value="ECO:0007669"/>
    <property type="project" value="UniProtKB-ARBA"/>
</dbReference>
<dbReference type="SMART" id="SM00929">
    <property type="entry name" value="NADH-G_4Fe-4S_3"/>
    <property type="match status" value="1"/>
</dbReference>
<dbReference type="FunFam" id="3.30.70.20:FF:000002">
    <property type="entry name" value="NADH-ubiquinone oxidoreductase 75 kDa subunit"/>
    <property type="match status" value="1"/>
</dbReference>
<dbReference type="SUPFAM" id="SSF53706">
    <property type="entry name" value="Formate dehydrogenase/DMSO reductase, domains 1-3"/>
    <property type="match status" value="1"/>
</dbReference>
<evidence type="ECO:0000313" key="16">
    <source>
        <dbReference type="EMBL" id="KXW59331.1"/>
    </source>
</evidence>
<evidence type="ECO:0000256" key="10">
    <source>
        <dbReference type="ARBA" id="ARBA00023027"/>
    </source>
</evidence>
<dbReference type="GO" id="GO:0048038">
    <property type="term" value="F:quinone binding"/>
    <property type="evidence" value="ECO:0007669"/>
    <property type="project" value="UniProtKB-UniRule"/>
</dbReference>
<dbReference type="PROSITE" id="PS51085">
    <property type="entry name" value="2FE2S_FER_2"/>
    <property type="match status" value="1"/>
</dbReference>
<dbReference type="GO" id="GO:0042773">
    <property type="term" value="P:ATP synthesis coupled electron transport"/>
    <property type="evidence" value="ECO:0007669"/>
    <property type="project" value="InterPro"/>
</dbReference>
<evidence type="ECO:0000256" key="9">
    <source>
        <dbReference type="ARBA" id="ARBA00023014"/>
    </source>
</evidence>
<dbReference type="InterPro" id="IPR009010">
    <property type="entry name" value="Asp_de-COase-like_dom_sf"/>
</dbReference>
<dbReference type="InterPro" id="IPR006963">
    <property type="entry name" value="Mopterin_OxRdtase_4Fe-4S_dom"/>
</dbReference>
<dbReference type="InterPro" id="IPR054351">
    <property type="entry name" value="NADH_UbQ_OxRdtase_ferredoxin"/>
</dbReference>
<accession>A0A149W1H2</accession>
<dbReference type="Pfam" id="PF10588">
    <property type="entry name" value="NADH-G_4Fe-4S_3"/>
    <property type="match status" value="1"/>
</dbReference>
<keyword evidence="10 12" id="KW-0520">NAD</keyword>
<dbReference type="GeneID" id="301710238"/>
<dbReference type="Gene3D" id="3.40.50.740">
    <property type="match status" value="2"/>
</dbReference>
<dbReference type="STRING" id="1789004.FEMY_01220"/>
<dbReference type="GO" id="GO:0043546">
    <property type="term" value="F:molybdopterin cofactor binding"/>
    <property type="evidence" value="ECO:0007669"/>
    <property type="project" value="InterPro"/>
</dbReference>
<dbReference type="InterPro" id="IPR001041">
    <property type="entry name" value="2Fe-2S_ferredoxin-type"/>
</dbReference>
<feature type="domain" description="4Fe-4S Mo/W bis-MGD-type" evidence="14">
    <location>
        <begin position="217"/>
        <end position="274"/>
    </location>
</feature>
<keyword evidence="5 12" id="KW-0874">Quinone</keyword>
<sequence>MALLNLEIDGKPTQIEAGRTVMDAARQLGIKIPHFCYHRKLSIAANCRMCLVQVEKAPKPLPACATPVTEGMKVHTHSPLAVEAQKAVMEFLLINHPLDCPICDQGGECELQDISVGYGGGASRYQEAKRVVSNKDLGPLISTDMTRCILCTRCVRYGQEIAGIMELGVGGRGEHSEILAFMDLTVDSEVSGNAIDLCPVGALTSKPFRFAARSWELTRFPSVSPHDGLGTQIEVQVKMPNDVVRVLPRKNDDINECWLSDRDRFSYQALHSADRLLHPQVKRDGQWTQVTWAEALQCVVDGLEKVRHDSGGEGIGALLSPHQTLEELYLAQKLLRELGCHNIDHRTRQVDFSLDALQQGTPWLGMAIAHWSDLRAVLVIGSVLRQEQPLLAVRLRRAARSGAQVHRVAARNEDWAMPVAATLLGKPSEWPALLGEILSAVAQQTGIPLPEDLLPLTTTTPSPEALACASNLLTAQGKSAVVLGQLAQQHPDYATLYRLAQVLGEVTGASFGQLALAANTVGAALAGALPQRGAFHTHAQTGLDAQAQWRQPRQAYVVMGLEPSLDCADPTLALKALRQAETVVALSAFKGDAEQWATIMLPIAPFTESAGTFVSMEGRVQSFNGVVSPQGEARPAWKVWRVLGNLLDCPGFAQETLEEVRTEISPDLPLVCREALSNQLSQAPVLKVRASLGTVERVGELPGYHADPLVRRAPALQETALAGDIRVILHPAQAASLGLREGQSVRVRQGEGSVVLPVTLDETLAEGCAVVPIAHPLCASLGEAMGMVVLEGA</sequence>
<evidence type="ECO:0000256" key="2">
    <source>
        <dbReference type="ARBA" id="ARBA00005404"/>
    </source>
</evidence>
<dbReference type="AlphaFoldDB" id="A0A149W1H2"/>
<dbReference type="Gene3D" id="3.10.20.740">
    <property type="match status" value="1"/>
</dbReference>
<reference evidence="16 17" key="1">
    <citation type="submission" date="2016-01" db="EMBL/GenBank/DDBJ databases">
        <title>Genome sequence of the acidophilic iron oxidising Ferrovum strain Z-31.</title>
        <authorList>
            <person name="Poehlein A."/>
            <person name="Ullrich S.R."/>
            <person name="Schloemann M."/>
            <person name="Muehling M."/>
            <person name="Daniel R."/>
        </authorList>
    </citation>
    <scope>NUCLEOTIDE SEQUENCE [LARGE SCALE GENOMIC DNA]</scope>
    <source>
        <strain evidence="16 17">Z-31</strain>
    </source>
</reference>
<comment type="similarity">
    <text evidence="2 12">Belongs to the complex I 75 kDa subunit family.</text>
</comment>
<comment type="catalytic activity">
    <reaction evidence="11 12">
        <text>a quinone + NADH + 5 H(+)(in) = a quinol + NAD(+) + 4 H(+)(out)</text>
        <dbReference type="Rhea" id="RHEA:57888"/>
        <dbReference type="ChEBI" id="CHEBI:15378"/>
        <dbReference type="ChEBI" id="CHEBI:24646"/>
        <dbReference type="ChEBI" id="CHEBI:57540"/>
        <dbReference type="ChEBI" id="CHEBI:57945"/>
        <dbReference type="ChEBI" id="CHEBI:132124"/>
    </reaction>
</comment>
<evidence type="ECO:0000259" key="15">
    <source>
        <dbReference type="PROSITE" id="PS51839"/>
    </source>
</evidence>
<dbReference type="FunFam" id="3.10.20.740:FF:000001">
    <property type="entry name" value="NADH-quinone oxidoreductase subunit G"/>
    <property type="match status" value="1"/>
</dbReference>
<evidence type="ECO:0000313" key="17">
    <source>
        <dbReference type="Proteomes" id="UP000075653"/>
    </source>
</evidence>
<dbReference type="Pfam" id="PF00384">
    <property type="entry name" value="Molybdopterin"/>
    <property type="match status" value="1"/>
</dbReference>
<name>A0A149W1H2_9PROT</name>
<evidence type="ECO:0000259" key="13">
    <source>
        <dbReference type="PROSITE" id="PS51085"/>
    </source>
</evidence>
<dbReference type="InterPro" id="IPR006657">
    <property type="entry name" value="MoPterin_dinucl-bd_dom"/>
</dbReference>
<dbReference type="InterPro" id="IPR050123">
    <property type="entry name" value="Prok_molybdopt-oxidoreductase"/>
</dbReference>
<dbReference type="CDD" id="cd00207">
    <property type="entry name" value="fer2"/>
    <property type="match status" value="1"/>
</dbReference>
<evidence type="ECO:0000256" key="12">
    <source>
        <dbReference type="RuleBase" id="RU003525"/>
    </source>
</evidence>
<dbReference type="GO" id="GO:0008137">
    <property type="term" value="F:NADH dehydrogenase (ubiquinone) activity"/>
    <property type="evidence" value="ECO:0007669"/>
    <property type="project" value="UniProtKB-UniRule"/>
</dbReference>
<dbReference type="RefSeq" id="WP_062187240.1">
    <property type="nucleotide sequence ID" value="NZ_CP053676.1"/>
</dbReference>
<dbReference type="InterPro" id="IPR000283">
    <property type="entry name" value="NADH_UbQ_OxRdtase_75kDa_su_CS"/>
</dbReference>
<dbReference type="InterPro" id="IPR010228">
    <property type="entry name" value="NADH_UbQ_OxRdtase_Gsu"/>
</dbReference>
<evidence type="ECO:0000256" key="6">
    <source>
        <dbReference type="ARBA" id="ARBA00022723"/>
    </source>
</evidence>
<dbReference type="GO" id="GO:0016651">
    <property type="term" value="F:oxidoreductase activity, acting on NAD(P)H"/>
    <property type="evidence" value="ECO:0007669"/>
    <property type="project" value="InterPro"/>
</dbReference>
<dbReference type="NCBIfam" id="TIGR01973">
    <property type="entry name" value="NuoG"/>
    <property type="match status" value="1"/>
</dbReference>
<dbReference type="InterPro" id="IPR036010">
    <property type="entry name" value="2Fe-2S_ferredoxin-like_sf"/>
</dbReference>
<keyword evidence="7 12" id="KW-1278">Translocase</keyword>
<dbReference type="EC" id="7.1.1.-" evidence="12"/>
<keyword evidence="8 12" id="KW-0408">Iron</keyword>
<feature type="domain" description="2Fe-2S ferredoxin-type" evidence="13">
    <location>
        <begin position="2"/>
        <end position="80"/>
    </location>
</feature>
<evidence type="ECO:0000256" key="5">
    <source>
        <dbReference type="ARBA" id="ARBA00022719"/>
    </source>
</evidence>
<dbReference type="GO" id="GO:0046872">
    <property type="term" value="F:metal ion binding"/>
    <property type="evidence" value="ECO:0007669"/>
    <property type="project" value="UniProtKB-UniRule"/>
</dbReference>
<comment type="function">
    <text evidence="12">NDH-1 shuttles electrons from NADH, via FMN and iron-sulfur (Fe-S) centers, to quinones in the respiratory chain. Couples the redox reaction to proton translocation (for every two electrons transferred, four hydrogen ions are translocated across the cytoplasmic membrane), and thus conserves the redox energy in a proton gradient.</text>
</comment>
<evidence type="ECO:0000256" key="1">
    <source>
        <dbReference type="ARBA" id="ARBA00001966"/>
    </source>
</evidence>
<dbReference type="PANTHER" id="PTHR43105">
    <property type="entry name" value="RESPIRATORY NITRATE REDUCTASE"/>
    <property type="match status" value="1"/>
</dbReference>
<dbReference type="Gene3D" id="3.30.70.20">
    <property type="match status" value="1"/>
</dbReference>
<gene>
    <name evidence="16" type="primary">nqo3</name>
    <name evidence="16" type="ORF">FEMY_01220</name>
</gene>
<dbReference type="Pfam" id="PF13510">
    <property type="entry name" value="Fer2_4"/>
    <property type="match status" value="1"/>
</dbReference>
<dbReference type="Proteomes" id="UP000075653">
    <property type="component" value="Unassembled WGS sequence"/>
</dbReference>
<dbReference type="EMBL" id="LRRD01000002">
    <property type="protein sequence ID" value="KXW59331.1"/>
    <property type="molecule type" value="Genomic_DNA"/>
</dbReference>
<feature type="domain" description="4Fe-4S His(Cys)3-ligated-type" evidence="15">
    <location>
        <begin position="80"/>
        <end position="119"/>
    </location>
</feature>
<evidence type="ECO:0000256" key="8">
    <source>
        <dbReference type="ARBA" id="ARBA00023004"/>
    </source>
</evidence>
<evidence type="ECO:0000256" key="3">
    <source>
        <dbReference type="ARBA" id="ARBA00022485"/>
    </source>
</evidence>
<dbReference type="GO" id="GO:0051539">
    <property type="term" value="F:4 iron, 4 sulfur cluster binding"/>
    <property type="evidence" value="ECO:0007669"/>
    <property type="project" value="UniProtKB-KW"/>
</dbReference>
<dbReference type="GO" id="GO:0016020">
    <property type="term" value="C:membrane"/>
    <property type="evidence" value="ECO:0007669"/>
    <property type="project" value="InterPro"/>
</dbReference>
<dbReference type="CDD" id="cd02772">
    <property type="entry name" value="MopB_NDH-1_NuoG2"/>
    <property type="match status" value="1"/>
</dbReference>
<keyword evidence="4 12" id="KW-0001">2Fe-2S</keyword>
<dbReference type="PATRIC" id="fig|1789004.3.peg.121"/>
<evidence type="ECO:0000259" key="14">
    <source>
        <dbReference type="PROSITE" id="PS51669"/>
    </source>
</evidence>
<dbReference type="PROSITE" id="PS51839">
    <property type="entry name" value="4FE4S_HC3"/>
    <property type="match status" value="1"/>
</dbReference>
<dbReference type="PANTHER" id="PTHR43105:SF13">
    <property type="entry name" value="NADH-UBIQUINONE OXIDOREDUCTASE 75 KDA SUBUNIT, MITOCHONDRIAL"/>
    <property type="match status" value="1"/>
</dbReference>
<dbReference type="PROSITE" id="PS51669">
    <property type="entry name" value="4FE4S_MOW_BIS_MGD"/>
    <property type="match status" value="1"/>
</dbReference>
<dbReference type="GO" id="GO:0051537">
    <property type="term" value="F:2 iron, 2 sulfur cluster binding"/>
    <property type="evidence" value="ECO:0007669"/>
    <property type="project" value="UniProtKB-UniRule"/>
</dbReference>
<proteinExistence type="inferred from homology"/>
<dbReference type="PROSITE" id="PS00641">
    <property type="entry name" value="COMPLEX1_75K_1"/>
    <property type="match status" value="1"/>
</dbReference>
<keyword evidence="6 12" id="KW-0479">Metal-binding</keyword>
<dbReference type="PROSITE" id="PS00642">
    <property type="entry name" value="COMPLEX1_75K_2"/>
    <property type="match status" value="1"/>
</dbReference>
<keyword evidence="16" id="KW-0560">Oxidoreductase</keyword>
<dbReference type="SUPFAM" id="SSF50692">
    <property type="entry name" value="ADC-like"/>
    <property type="match status" value="1"/>
</dbReference>
<dbReference type="Gene3D" id="3.40.228.10">
    <property type="entry name" value="Dimethylsulfoxide Reductase, domain 2"/>
    <property type="match status" value="1"/>
</dbReference>
<dbReference type="InterPro" id="IPR019574">
    <property type="entry name" value="NADH_UbQ_OxRdtase_Gsu_4Fe4S-bd"/>
</dbReference>
<dbReference type="Pfam" id="PF22117">
    <property type="entry name" value="Fer4_Nqo3"/>
    <property type="match status" value="1"/>
</dbReference>
<dbReference type="Pfam" id="PF01568">
    <property type="entry name" value="Molydop_binding"/>
    <property type="match status" value="1"/>
</dbReference>
<comment type="cofactor">
    <cofactor evidence="1 12">
        <name>[4Fe-4S] cluster</name>
        <dbReference type="ChEBI" id="CHEBI:49883"/>
    </cofactor>
</comment>
<organism evidence="16 17">
    <name type="scientific">Ferrovum myxofaciens</name>
    <dbReference type="NCBI Taxonomy" id="416213"/>
    <lineage>
        <taxon>Bacteria</taxon>
        <taxon>Pseudomonadati</taxon>
        <taxon>Pseudomonadota</taxon>
        <taxon>Betaproteobacteria</taxon>
        <taxon>Ferrovales</taxon>
        <taxon>Ferrovaceae</taxon>
        <taxon>Ferrovum</taxon>
    </lineage>
</organism>
<dbReference type="PROSITE" id="PS00643">
    <property type="entry name" value="COMPLEX1_75K_3"/>
    <property type="match status" value="1"/>
</dbReference>
<evidence type="ECO:0000256" key="11">
    <source>
        <dbReference type="ARBA" id="ARBA00047712"/>
    </source>
</evidence>